<proteinExistence type="predicted"/>
<dbReference type="InterPro" id="IPR003778">
    <property type="entry name" value="CT_A_B"/>
</dbReference>
<dbReference type="InterPro" id="IPR052708">
    <property type="entry name" value="PxpC"/>
</dbReference>
<keyword evidence="2 5" id="KW-0378">Hydrolase</keyword>
<dbReference type="EMBL" id="CP052909">
    <property type="protein sequence ID" value="QNJ99020.1"/>
    <property type="molecule type" value="Genomic_DNA"/>
</dbReference>
<dbReference type="Gene3D" id="2.40.100.10">
    <property type="entry name" value="Cyclophilin-like"/>
    <property type="match status" value="1"/>
</dbReference>
<dbReference type="InterPro" id="IPR029000">
    <property type="entry name" value="Cyclophilin-like_dom_sf"/>
</dbReference>
<dbReference type="PANTHER" id="PTHR43309:SF5">
    <property type="entry name" value="5-OXOPROLINASE SUBUNIT C"/>
    <property type="match status" value="1"/>
</dbReference>
<dbReference type="GO" id="GO:0005524">
    <property type="term" value="F:ATP binding"/>
    <property type="evidence" value="ECO:0007669"/>
    <property type="project" value="UniProtKB-KW"/>
</dbReference>
<reference evidence="5 6" key="1">
    <citation type="submission" date="2020-04" db="EMBL/GenBank/DDBJ databases">
        <title>Genome sequence of Altibacter aquimarinus strain ALE3EI.</title>
        <authorList>
            <person name="Oh H.-M."/>
            <person name="Jang D."/>
        </authorList>
    </citation>
    <scope>NUCLEOTIDE SEQUENCE [LARGE SCALE GENOMIC DNA]</scope>
    <source>
        <strain evidence="5 6">ALE3EI</strain>
    </source>
</reference>
<keyword evidence="3" id="KW-0067">ATP-binding</keyword>
<evidence type="ECO:0000256" key="2">
    <source>
        <dbReference type="ARBA" id="ARBA00022801"/>
    </source>
</evidence>
<evidence type="ECO:0000256" key="3">
    <source>
        <dbReference type="ARBA" id="ARBA00022840"/>
    </source>
</evidence>
<accession>A0A7G8PXF4</accession>
<feature type="domain" description="Carboxyltransferase" evidence="4">
    <location>
        <begin position="23"/>
        <end position="282"/>
    </location>
</feature>
<evidence type="ECO:0000256" key="1">
    <source>
        <dbReference type="ARBA" id="ARBA00022741"/>
    </source>
</evidence>
<organism evidence="5 6">
    <name type="scientific">Constantimarinum furrinae</name>
    <dbReference type="NCBI Taxonomy" id="2562285"/>
    <lineage>
        <taxon>Bacteria</taxon>
        <taxon>Pseudomonadati</taxon>
        <taxon>Bacteroidota</taxon>
        <taxon>Flavobacteriia</taxon>
        <taxon>Flavobacteriales</taxon>
        <taxon>Flavobacteriaceae</taxon>
        <taxon>Altibacter/Constantimarinum group</taxon>
        <taxon>Constantimarinum</taxon>
    </lineage>
</organism>
<keyword evidence="1" id="KW-0547">Nucleotide-binding</keyword>
<dbReference type="AlphaFoldDB" id="A0A7G8PXF4"/>
<evidence type="ECO:0000313" key="5">
    <source>
        <dbReference type="EMBL" id="QNJ99020.1"/>
    </source>
</evidence>
<dbReference type="RefSeq" id="WP_186989158.1">
    <property type="nucleotide sequence ID" value="NZ_CP052909.1"/>
</dbReference>
<sequence>MIKVLSSGLYSSIQDKGRWGHRKSGVPLSGVMDRVSAILANTLLGNDIYAPLMEITQTGPVLQFMEATQISITGAGFTPTLDNVEIPLNKRVRVDKDSTLKFGLPSYGVRGYLAIRGGFISENVLGSFSYYPSVTSRAKLHKGDILHFKELSSGNGKITASVKNNVSHFEDEILEVFKGPEFDDLSEEIQQTITSYKLKVLPQSNRMAYILEGLEGLSAKEIITAPVQPGTVQLTPSGQCAVLMRDAQTTGGYARILQLSESAISKMSQKSAGSTVRFKFID</sequence>
<dbReference type="SMART" id="SM00797">
    <property type="entry name" value="AHS2"/>
    <property type="match status" value="1"/>
</dbReference>
<dbReference type="PANTHER" id="PTHR43309">
    <property type="entry name" value="5-OXOPROLINASE SUBUNIT C"/>
    <property type="match status" value="1"/>
</dbReference>
<gene>
    <name evidence="5" type="ORF">ALE3EI_2484</name>
</gene>
<dbReference type="GO" id="GO:0016787">
    <property type="term" value="F:hydrolase activity"/>
    <property type="evidence" value="ECO:0007669"/>
    <property type="project" value="UniProtKB-KW"/>
</dbReference>
<dbReference type="KEGG" id="alti:ALE3EI_2484"/>
<dbReference type="Proteomes" id="UP000515514">
    <property type="component" value="Chromosome"/>
</dbReference>
<evidence type="ECO:0000313" key="6">
    <source>
        <dbReference type="Proteomes" id="UP000515514"/>
    </source>
</evidence>
<name>A0A7G8PXF4_9FLAO</name>
<protein>
    <submittedName>
        <fullName evidence="5">Allophanate hydrolase subunit 2</fullName>
    </submittedName>
</protein>
<keyword evidence="6" id="KW-1185">Reference proteome</keyword>
<evidence type="ECO:0000259" key="4">
    <source>
        <dbReference type="SMART" id="SM00797"/>
    </source>
</evidence>
<dbReference type="Pfam" id="PF02626">
    <property type="entry name" value="CT_A_B"/>
    <property type="match status" value="1"/>
</dbReference>